<evidence type="ECO:0000259" key="1">
    <source>
        <dbReference type="Pfam" id="PF00293"/>
    </source>
</evidence>
<proteinExistence type="predicted"/>
<sequence>MNQLSKKVLGYIVRKNNNNWELLLFEHAAIPEAGIQIPGGTVEDFEDDLSAALLREIREESGLEDLTVLTEILTEKFYHDIKKECQERHFFVLITSSKKNKWSHTVNSSGKDSGLQFNYYWKKLHTVCNLAANQHIAVKHVLNFLEKNY</sequence>
<feature type="domain" description="Nudix hydrolase" evidence="1">
    <location>
        <begin position="15"/>
        <end position="101"/>
    </location>
</feature>
<evidence type="ECO:0000313" key="2">
    <source>
        <dbReference type="EMBL" id="SDX53331.1"/>
    </source>
</evidence>
<dbReference type="AlphaFoldDB" id="A0A1H3CGP8"/>
<protein>
    <submittedName>
        <fullName evidence="2">NUDIX domain-containing protein</fullName>
    </submittedName>
</protein>
<accession>A0A1H3CGP8</accession>
<dbReference type="Proteomes" id="UP000198534">
    <property type="component" value="Unassembled WGS sequence"/>
</dbReference>
<dbReference type="RefSeq" id="WP_091742908.1">
    <property type="nucleotide sequence ID" value="NZ_FNNQ01000022.1"/>
</dbReference>
<dbReference type="InterPro" id="IPR015797">
    <property type="entry name" value="NUDIX_hydrolase-like_dom_sf"/>
</dbReference>
<dbReference type="SUPFAM" id="SSF55811">
    <property type="entry name" value="Nudix"/>
    <property type="match status" value="1"/>
</dbReference>
<dbReference type="Pfam" id="PF00293">
    <property type="entry name" value="NUDIX"/>
    <property type="match status" value="1"/>
</dbReference>
<dbReference type="EMBL" id="FNNQ01000022">
    <property type="protein sequence ID" value="SDX53331.1"/>
    <property type="molecule type" value="Genomic_DNA"/>
</dbReference>
<dbReference type="STRING" id="1048340.SAMN05444487_12229"/>
<dbReference type="InterPro" id="IPR000086">
    <property type="entry name" value="NUDIX_hydrolase_dom"/>
</dbReference>
<evidence type="ECO:0000313" key="3">
    <source>
        <dbReference type="Proteomes" id="UP000198534"/>
    </source>
</evidence>
<reference evidence="2 3" key="1">
    <citation type="submission" date="2016-10" db="EMBL/GenBank/DDBJ databases">
        <authorList>
            <person name="de Groot N.N."/>
        </authorList>
    </citation>
    <scope>NUCLEOTIDE SEQUENCE [LARGE SCALE GENOMIC DNA]</scope>
    <source>
        <strain evidence="2 3">DSM 45610</strain>
    </source>
</reference>
<dbReference type="Gene3D" id="3.90.79.10">
    <property type="entry name" value="Nucleoside Triphosphate Pyrophosphohydrolase"/>
    <property type="match status" value="1"/>
</dbReference>
<name>A0A1H3CGP8_9BACL</name>
<dbReference type="CDD" id="cd04663">
    <property type="entry name" value="NUDIX_Hydrolase"/>
    <property type="match status" value="1"/>
</dbReference>
<keyword evidence="3" id="KW-1185">Reference proteome</keyword>
<organism evidence="2 3">
    <name type="scientific">Marininema mesophilum</name>
    <dbReference type="NCBI Taxonomy" id="1048340"/>
    <lineage>
        <taxon>Bacteria</taxon>
        <taxon>Bacillati</taxon>
        <taxon>Bacillota</taxon>
        <taxon>Bacilli</taxon>
        <taxon>Bacillales</taxon>
        <taxon>Thermoactinomycetaceae</taxon>
        <taxon>Marininema</taxon>
    </lineage>
</organism>
<gene>
    <name evidence="2" type="ORF">SAMN05444487_12229</name>
</gene>
<dbReference type="OrthoDB" id="2661124at2"/>